<comment type="catalytic activity">
    <reaction evidence="14">
        <text>acetylpyruvate + H2O = acetate + pyruvate + H(+)</text>
        <dbReference type="Rhea" id="RHEA:16097"/>
        <dbReference type="ChEBI" id="CHEBI:15360"/>
        <dbReference type="ChEBI" id="CHEBI:15361"/>
        <dbReference type="ChEBI" id="CHEBI:15377"/>
        <dbReference type="ChEBI" id="CHEBI:15378"/>
        <dbReference type="ChEBI" id="CHEBI:30089"/>
    </reaction>
</comment>
<feature type="domain" description="Fumarylacetoacetase-like C-terminal" evidence="15">
    <location>
        <begin position="1"/>
        <end position="121"/>
    </location>
</feature>
<dbReference type="GO" id="GO:0050163">
    <property type="term" value="F:oxaloacetate tautomerase activity"/>
    <property type="evidence" value="ECO:0007669"/>
    <property type="project" value="UniProtKB-EC"/>
</dbReference>
<evidence type="ECO:0000313" key="16">
    <source>
        <dbReference type="Proteomes" id="UP000887540"/>
    </source>
</evidence>
<comment type="similarity">
    <text evidence="1">Belongs to the FAH family.</text>
</comment>
<sequence length="340" mass="37694">MDFVGGYTVALDMTARDFQDEAKKGGTPWFLAKSFDTSCPIAEFIDKHKLDPTNCELFCRINGVEKQKSKTDAMIFDIPTLIAYITQYVTLHPGDLLLTGTPAGVTQLNSGDQIEFGITDIIKATFFTMSLANFREIGKKIVCVGLNYSEHAKELGNPLPKKPLLFVKTTNSYLTEGNPIEAPPDCTNFQQEVELGVIISKLAKNVRKEEAMDFVGGYTVALDMTARDFQHEASKDGTPWFLAKSFDTSCPIAEFIDKHKLDPTNCELFCRINGVEKQKSNTNDMIFDIPTLIAYITQYVTLYPGDLLLTGTPAGVTQLNSGDQIEFGITDIIKATFFVK</sequence>
<dbReference type="PANTHER" id="PTHR11820:SF7">
    <property type="entry name" value="ACYLPYRUVASE FAHD1, MITOCHONDRIAL"/>
    <property type="match status" value="1"/>
</dbReference>
<evidence type="ECO:0000256" key="2">
    <source>
        <dbReference type="ARBA" id="ARBA00012947"/>
    </source>
</evidence>
<comment type="catalytic activity">
    <reaction evidence="13">
        <text>oxaloacetate + H(+) = pyruvate + CO2</text>
        <dbReference type="Rhea" id="RHEA:15641"/>
        <dbReference type="ChEBI" id="CHEBI:15361"/>
        <dbReference type="ChEBI" id="CHEBI:15378"/>
        <dbReference type="ChEBI" id="CHEBI:16452"/>
        <dbReference type="ChEBI" id="CHEBI:16526"/>
        <dbReference type="EC" id="4.1.1.112"/>
    </reaction>
</comment>
<organism evidence="16 17">
    <name type="scientific">Acrobeloides nanus</name>
    <dbReference type="NCBI Taxonomy" id="290746"/>
    <lineage>
        <taxon>Eukaryota</taxon>
        <taxon>Metazoa</taxon>
        <taxon>Ecdysozoa</taxon>
        <taxon>Nematoda</taxon>
        <taxon>Chromadorea</taxon>
        <taxon>Rhabditida</taxon>
        <taxon>Tylenchina</taxon>
        <taxon>Cephalobomorpha</taxon>
        <taxon>Cephaloboidea</taxon>
        <taxon>Cephalobidae</taxon>
        <taxon>Acrobeloides</taxon>
    </lineage>
</organism>
<dbReference type="EC" id="5.3.2.2" evidence="9"/>
<proteinExistence type="inferred from homology"/>
<accession>A0A914DES4</accession>
<evidence type="ECO:0000256" key="1">
    <source>
        <dbReference type="ARBA" id="ARBA00010211"/>
    </source>
</evidence>
<keyword evidence="16" id="KW-1185">Reference proteome</keyword>
<evidence type="ECO:0000256" key="5">
    <source>
        <dbReference type="ARBA" id="ARBA00039040"/>
    </source>
</evidence>
<evidence type="ECO:0000259" key="15">
    <source>
        <dbReference type="Pfam" id="PF01557"/>
    </source>
</evidence>
<evidence type="ECO:0000256" key="4">
    <source>
        <dbReference type="ARBA" id="ARBA00032305"/>
    </source>
</evidence>
<comment type="catalytic activity">
    <reaction evidence="12">
        <text>3-fumarylpyruvate + H2O = fumarate + pyruvate + H(+)</text>
        <dbReference type="Rhea" id="RHEA:26168"/>
        <dbReference type="ChEBI" id="CHEBI:15361"/>
        <dbReference type="ChEBI" id="CHEBI:15377"/>
        <dbReference type="ChEBI" id="CHEBI:15378"/>
        <dbReference type="ChEBI" id="CHEBI:16854"/>
        <dbReference type="ChEBI" id="CHEBI:29806"/>
    </reaction>
</comment>
<dbReference type="SUPFAM" id="SSF56529">
    <property type="entry name" value="FAH"/>
    <property type="match status" value="2"/>
</dbReference>
<evidence type="ECO:0000256" key="13">
    <source>
        <dbReference type="ARBA" id="ARBA00047973"/>
    </source>
</evidence>
<dbReference type="EC" id="3.7.1.5" evidence="5"/>
<dbReference type="Proteomes" id="UP000887540">
    <property type="component" value="Unplaced"/>
</dbReference>
<dbReference type="Pfam" id="PF01557">
    <property type="entry name" value="FAA_hydrolase"/>
    <property type="match status" value="2"/>
</dbReference>
<dbReference type="PANTHER" id="PTHR11820">
    <property type="entry name" value="ACYLPYRUVASE"/>
    <property type="match status" value="1"/>
</dbReference>
<evidence type="ECO:0000256" key="9">
    <source>
        <dbReference type="ARBA" id="ARBA00044973"/>
    </source>
</evidence>
<dbReference type="GO" id="GO:0008948">
    <property type="term" value="F:oxaloacetate decarboxylase activity"/>
    <property type="evidence" value="ECO:0007669"/>
    <property type="project" value="UniProtKB-EC"/>
</dbReference>
<protein>
    <recommendedName>
        <fullName evidence="10">Oxaloacetate tautomerase FAHD1, mitochondrial</fullName>
        <ecNumber evidence="5">3.7.1.5</ecNumber>
        <ecNumber evidence="2">4.1.1.112</ecNumber>
        <ecNumber evidence="9">5.3.2.2</ecNumber>
    </recommendedName>
    <alternativeName>
        <fullName evidence="7">Acylpyruvase FAHD1</fullName>
    </alternativeName>
    <alternativeName>
        <fullName evidence="6">Fumarylacetoacetate hydrolase domain-containing protein 1</fullName>
    </alternativeName>
    <alternativeName>
        <fullName evidence="4">Oxaloacetate decarboxylase</fullName>
    </alternativeName>
</protein>
<evidence type="ECO:0000256" key="12">
    <source>
        <dbReference type="ARBA" id="ARBA00047963"/>
    </source>
</evidence>
<evidence type="ECO:0000256" key="3">
    <source>
        <dbReference type="ARBA" id="ARBA00022723"/>
    </source>
</evidence>
<dbReference type="GO" id="GO:0046872">
    <property type="term" value="F:metal ion binding"/>
    <property type="evidence" value="ECO:0007669"/>
    <property type="project" value="UniProtKB-KW"/>
</dbReference>
<dbReference type="FunFam" id="3.90.850.10:FF:000003">
    <property type="entry name" value="Fumarylacetoacetate hydrolase domain-containing 1"/>
    <property type="match status" value="1"/>
</dbReference>
<dbReference type="GO" id="GO:0005739">
    <property type="term" value="C:mitochondrion"/>
    <property type="evidence" value="ECO:0007669"/>
    <property type="project" value="TreeGrafter"/>
</dbReference>
<dbReference type="InterPro" id="IPR036663">
    <property type="entry name" value="Fumarylacetoacetase_C_sf"/>
</dbReference>
<evidence type="ECO:0000256" key="10">
    <source>
        <dbReference type="ARBA" id="ARBA00044980"/>
    </source>
</evidence>
<dbReference type="GO" id="GO:0019752">
    <property type="term" value="P:carboxylic acid metabolic process"/>
    <property type="evidence" value="ECO:0007669"/>
    <property type="project" value="UniProtKB-ARBA"/>
</dbReference>
<dbReference type="EC" id="4.1.1.112" evidence="2"/>
<keyword evidence="3" id="KW-0479">Metal-binding</keyword>
<evidence type="ECO:0000256" key="14">
    <source>
        <dbReference type="ARBA" id="ARBA00048846"/>
    </source>
</evidence>
<reference evidence="17" key="1">
    <citation type="submission" date="2022-11" db="UniProtKB">
        <authorList>
            <consortium name="WormBaseParasite"/>
        </authorList>
    </citation>
    <scope>IDENTIFICATION</scope>
</reference>
<name>A0A914DES4_9BILA</name>
<feature type="domain" description="Fumarylacetoacetase-like C-terminal" evidence="15">
    <location>
        <begin position="140"/>
        <end position="333"/>
    </location>
</feature>
<dbReference type="Gene3D" id="3.90.850.10">
    <property type="entry name" value="Fumarylacetoacetase-like, C-terminal domain"/>
    <property type="match status" value="2"/>
</dbReference>
<evidence type="ECO:0000256" key="11">
    <source>
        <dbReference type="ARBA" id="ARBA00047858"/>
    </source>
</evidence>
<comment type="catalytic activity">
    <reaction evidence="8">
        <text>oxaloacetate = enol-oxaloacetate</text>
        <dbReference type="Rhea" id="RHEA:16021"/>
        <dbReference type="ChEBI" id="CHEBI:16452"/>
        <dbReference type="ChEBI" id="CHEBI:17479"/>
        <dbReference type="EC" id="5.3.2.2"/>
    </reaction>
    <physiologicalReaction direction="right-to-left" evidence="8">
        <dbReference type="Rhea" id="RHEA:16023"/>
    </physiologicalReaction>
</comment>
<comment type="catalytic activity">
    <reaction evidence="11">
        <text>a 3-acylpyruvate + H2O = a carboxylate + pyruvate + H(+)</text>
        <dbReference type="Rhea" id="RHEA:19009"/>
        <dbReference type="ChEBI" id="CHEBI:15361"/>
        <dbReference type="ChEBI" id="CHEBI:15377"/>
        <dbReference type="ChEBI" id="CHEBI:15378"/>
        <dbReference type="ChEBI" id="CHEBI:29067"/>
        <dbReference type="ChEBI" id="CHEBI:57278"/>
        <dbReference type="EC" id="3.7.1.5"/>
    </reaction>
</comment>
<dbReference type="InterPro" id="IPR011234">
    <property type="entry name" value="Fumarylacetoacetase-like_C"/>
</dbReference>
<dbReference type="WBParaSite" id="ACRNAN_scaffold241.g21374.t1">
    <property type="protein sequence ID" value="ACRNAN_scaffold241.g21374.t1"/>
    <property type="gene ID" value="ACRNAN_scaffold241.g21374"/>
</dbReference>
<evidence type="ECO:0000256" key="7">
    <source>
        <dbReference type="ARBA" id="ARBA00044830"/>
    </source>
</evidence>
<evidence type="ECO:0000313" key="17">
    <source>
        <dbReference type="WBParaSite" id="ACRNAN_scaffold241.g21374.t1"/>
    </source>
</evidence>
<evidence type="ECO:0000256" key="8">
    <source>
        <dbReference type="ARBA" id="ARBA00044911"/>
    </source>
</evidence>
<dbReference type="AlphaFoldDB" id="A0A914DES4"/>
<dbReference type="GO" id="GO:0047621">
    <property type="term" value="F:acylpyruvate hydrolase activity"/>
    <property type="evidence" value="ECO:0007669"/>
    <property type="project" value="UniProtKB-EC"/>
</dbReference>
<evidence type="ECO:0000256" key="6">
    <source>
        <dbReference type="ARBA" id="ARBA00042340"/>
    </source>
</evidence>
<dbReference type="GO" id="GO:0018773">
    <property type="term" value="F:acetylpyruvate hydrolase activity"/>
    <property type="evidence" value="ECO:0007669"/>
    <property type="project" value="TreeGrafter"/>
</dbReference>